<sequence>MRRFAVLFFLVILLFPAFSSHIVSDGTLPDDVLASLAEDIGMMTYGRKDLDFTASSYSEGTVIAGYVNASFTLSYGDRTLLVEFMGEDREDLLESLEEEIENILFYSDELYSDAEERLDYILPPSYSFAPSAFYRKGTRLKAVDSLGNIRGVFAVSERYDDADTLEAIYLRSPFPGMTLEKSGNWTAYGTFATSFNFKSPELLGMVSIGRSDLIYPFVPIVSAAYRMKDGVSYVYGGIGIEAYLDMNRIFPSVEFTLIQEGRIGGNVSMLLGYGGEGFDWRSVFSIFYEHRATPSFFWRLGYENLQGSHMLFVGLGGDF</sequence>
<dbReference type="EMBL" id="JADIMF010000055">
    <property type="protein sequence ID" value="MBO8468812.1"/>
    <property type="molecule type" value="Genomic_DNA"/>
</dbReference>
<dbReference type="AlphaFoldDB" id="A0A9D9NCK3"/>
<protein>
    <submittedName>
        <fullName evidence="1">Uncharacterized protein</fullName>
    </submittedName>
</protein>
<gene>
    <name evidence="1" type="ORF">IAA72_03395</name>
</gene>
<evidence type="ECO:0000313" key="1">
    <source>
        <dbReference type="EMBL" id="MBO8468812.1"/>
    </source>
</evidence>
<reference evidence="1" key="1">
    <citation type="submission" date="2020-10" db="EMBL/GenBank/DDBJ databases">
        <authorList>
            <person name="Gilroy R."/>
        </authorList>
    </citation>
    <scope>NUCLEOTIDE SEQUENCE</scope>
    <source>
        <strain evidence="1">14700</strain>
    </source>
</reference>
<proteinExistence type="predicted"/>
<reference evidence="1" key="2">
    <citation type="journal article" date="2021" name="PeerJ">
        <title>Extensive microbial diversity within the chicken gut microbiome revealed by metagenomics and culture.</title>
        <authorList>
            <person name="Gilroy R."/>
            <person name="Ravi A."/>
            <person name="Getino M."/>
            <person name="Pursley I."/>
            <person name="Horton D.L."/>
            <person name="Alikhan N.F."/>
            <person name="Baker D."/>
            <person name="Gharbi K."/>
            <person name="Hall N."/>
            <person name="Watson M."/>
            <person name="Adriaenssens E.M."/>
            <person name="Foster-Nyarko E."/>
            <person name="Jarju S."/>
            <person name="Secka A."/>
            <person name="Antonio M."/>
            <person name="Oren A."/>
            <person name="Chaudhuri R.R."/>
            <person name="La Ragione R."/>
            <person name="Hildebrand F."/>
            <person name="Pallen M.J."/>
        </authorList>
    </citation>
    <scope>NUCLEOTIDE SEQUENCE</scope>
    <source>
        <strain evidence="1">14700</strain>
    </source>
</reference>
<accession>A0A9D9NCK3</accession>
<evidence type="ECO:0000313" key="2">
    <source>
        <dbReference type="Proteomes" id="UP000810292"/>
    </source>
</evidence>
<dbReference type="Proteomes" id="UP000810292">
    <property type="component" value="Unassembled WGS sequence"/>
</dbReference>
<comment type="caution">
    <text evidence="1">The sequence shown here is derived from an EMBL/GenBank/DDBJ whole genome shotgun (WGS) entry which is preliminary data.</text>
</comment>
<name>A0A9D9NCK3_9SPIO</name>
<organism evidence="1 2">
    <name type="scientific">Candidatus Ornithospirochaeta stercoravium</name>
    <dbReference type="NCBI Taxonomy" id="2840897"/>
    <lineage>
        <taxon>Bacteria</taxon>
        <taxon>Pseudomonadati</taxon>
        <taxon>Spirochaetota</taxon>
        <taxon>Spirochaetia</taxon>
        <taxon>Spirochaetales</taxon>
        <taxon>Spirochaetaceae</taxon>
        <taxon>Spirochaetaceae incertae sedis</taxon>
        <taxon>Candidatus Ornithospirochaeta</taxon>
    </lineage>
</organism>